<dbReference type="SUPFAM" id="SSF51395">
    <property type="entry name" value="FMN-linked oxidoreductases"/>
    <property type="match status" value="1"/>
</dbReference>
<dbReference type="InterPro" id="IPR002932">
    <property type="entry name" value="Glu_synthdom"/>
</dbReference>
<feature type="transmembrane region" description="Helical" evidence="2">
    <location>
        <begin position="31"/>
        <end position="49"/>
    </location>
</feature>
<dbReference type="CDD" id="cd02808">
    <property type="entry name" value="GltS_FMN"/>
    <property type="match status" value="1"/>
</dbReference>
<keyword evidence="2" id="KW-0812">Transmembrane</keyword>
<dbReference type="GO" id="GO:0015930">
    <property type="term" value="F:glutamate synthase activity"/>
    <property type="evidence" value="ECO:0007669"/>
    <property type="project" value="InterPro"/>
</dbReference>
<comment type="caution">
    <text evidence="4">The sequence shown here is derived from an EMBL/GenBank/DDBJ whole genome shotgun (WGS) entry which is preliminary data.</text>
</comment>
<name>A0AAD3AUQ5_FRATT</name>
<dbReference type="EMBL" id="JIDS01000002">
    <property type="protein sequence ID" value="EZK38872.1"/>
    <property type="molecule type" value="Genomic_DNA"/>
</dbReference>
<keyword evidence="2" id="KW-1133">Transmembrane helix</keyword>
<dbReference type="GO" id="GO:0006537">
    <property type="term" value="P:glutamate biosynthetic process"/>
    <property type="evidence" value="ECO:0007669"/>
    <property type="project" value="InterPro"/>
</dbReference>
<dbReference type="Gene3D" id="3.20.20.70">
    <property type="entry name" value="Aldolase class I"/>
    <property type="match status" value="1"/>
</dbReference>
<reference evidence="4 5" key="1">
    <citation type="submission" date="2014-03" db="EMBL/GenBank/DDBJ databases">
        <title>The Genome Sequence of Francisella tularensis subsp. tularensis str. SCHU S4 substr. FSC043.</title>
        <authorList>
            <consortium name="The Broad Institute Genomics Platform"/>
            <consortium name="The Broad Institute Genome Sequencing Center for Infectious Disease"/>
            <person name="Chapman S.B."/>
            <person name="Guina T."/>
            <person name="Gelhaus C."/>
            <person name="Comer J."/>
            <person name="Sellati T."/>
            <person name="Sjostedt A."/>
            <person name="Young S.K."/>
            <person name="Zeng Q."/>
            <person name="Gargeya S."/>
            <person name="Abouelleil A."/>
            <person name="Alvarado L."/>
            <person name="Chapman S.B."/>
            <person name="Gainer-Dewar J."/>
            <person name="Goldberg J."/>
            <person name="Griggs A."/>
            <person name="Gujja S."/>
            <person name="Hansen M."/>
            <person name="Howarth C."/>
            <person name="Imamovic A."/>
            <person name="Larimer J."/>
            <person name="Murphy C."/>
            <person name="Naylor J."/>
            <person name="Pearson M."/>
            <person name="Poon T.W."/>
            <person name="Priest M."/>
            <person name="Roberts A."/>
            <person name="Saif S."/>
            <person name="Shea T."/>
            <person name="Sykes S."/>
            <person name="Wortman J."/>
            <person name="Nusbaum C."/>
            <person name="Birren B."/>
        </authorList>
    </citation>
    <scope>NUCLEOTIDE SEQUENCE [LARGE SCALE GENOMIC DNA]</scope>
    <source>
        <strain evidence="4 5">Schu S4</strain>
    </source>
</reference>
<proteinExistence type="inferred from homology"/>
<comment type="similarity">
    <text evidence="1">Belongs to the glutamate synthase family.</text>
</comment>
<dbReference type="Proteomes" id="UP000023806">
    <property type="component" value="Unassembled WGS sequence"/>
</dbReference>
<dbReference type="Pfam" id="PF01645">
    <property type="entry name" value="Glu_synthase"/>
    <property type="match status" value="1"/>
</dbReference>
<accession>A0AAD3AUQ5</accession>
<evidence type="ECO:0000313" key="5">
    <source>
        <dbReference type="Proteomes" id="UP000023806"/>
    </source>
</evidence>
<dbReference type="PANTHER" id="PTHR43819">
    <property type="entry name" value="ARCHAEAL-TYPE GLUTAMATE SYNTHASE [NADPH]"/>
    <property type="match status" value="1"/>
</dbReference>
<protein>
    <recommendedName>
        <fullName evidence="3">Glutamate synthase domain-containing protein</fullName>
    </recommendedName>
</protein>
<keyword evidence="2" id="KW-0472">Membrane</keyword>
<evidence type="ECO:0000313" key="4">
    <source>
        <dbReference type="EMBL" id="EZK38872.1"/>
    </source>
</evidence>
<dbReference type="PANTHER" id="PTHR43819:SF1">
    <property type="entry name" value="ARCHAEAL-TYPE GLUTAMATE SYNTHASE [NADPH]"/>
    <property type="match status" value="1"/>
</dbReference>
<organism evidence="4 5">
    <name type="scientific">Francisella tularensis subsp. tularensis str. SCHU S4 substr. FSC237</name>
    <dbReference type="NCBI Taxonomy" id="1341660"/>
    <lineage>
        <taxon>Bacteria</taxon>
        <taxon>Pseudomonadati</taxon>
        <taxon>Pseudomonadota</taxon>
        <taxon>Gammaproteobacteria</taxon>
        <taxon>Thiotrichales</taxon>
        <taxon>Francisellaceae</taxon>
        <taxon>Francisella</taxon>
    </lineage>
</organism>
<evidence type="ECO:0000256" key="2">
    <source>
        <dbReference type="SAM" id="Phobius"/>
    </source>
</evidence>
<gene>
    <name evidence="4" type="ORF">P250_03652</name>
</gene>
<sequence length="319" mass="35470">MHISERHKWYIGFAVFVMVILLSLSLLHASIWFSIGFVAVLAVIAIYDVSQTKHSILRNFPIVGHMRYILEFLRPEIQQYFIADNESEKPFGRELRSTIYRRAKGINDTVAFGTEKDIYRVGYEWVTHSLMPKHLDEIETRVKIGGSDCKQPYMASHLNISAMSFGALSANAVMALNKGAKLGGFYQCTGEGGLTKYHLQGVDLVFQIGTGYFGCRTDDGKFSAEKFVEKANLDSVKMIEIKLSQGAKPSHGGVLPAAKITPEIAEIRGVSMGKDVLSPPAHSAFSTPIEFCYFIKQLRDLSNGKPIGLSYVLVVMLSF</sequence>
<feature type="domain" description="Glutamate synthase" evidence="3">
    <location>
        <begin position="147"/>
        <end position="309"/>
    </location>
</feature>
<evidence type="ECO:0000256" key="1">
    <source>
        <dbReference type="ARBA" id="ARBA00009716"/>
    </source>
</evidence>
<evidence type="ECO:0000259" key="3">
    <source>
        <dbReference type="Pfam" id="PF01645"/>
    </source>
</evidence>
<dbReference type="AlphaFoldDB" id="A0AAD3AUQ5"/>
<dbReference type="InterPro" id="IPR013785">
    <property type="entry name" value="Aldolase_TIM"/>
</dbReference>